<dbReference type="AlphaFoldDB" id="A0AAW0Q9J1"/>
<evidence type="ECO:0000313" key="2">
    <source>
        <dbReference type="Proteomes" id="UP001392437"/>
    </source>
</evidence>
<dbReference type="Proteomes" id="UP001392437">
    <property type="component" value="Unassembled WGS sequence"/>
</dbReference>
<keyword evidence="2" id="KW-1185">Reference proteome</keyword>
<dbReference type="EMBL" id="JAQQWP010000010">
    <property type="protein sequence ID" value="KAK8096677.1"/>
    <property type="molecule type" value="Genomic_DNA"/>
</dbReference>
<accession>A0AAW0Q9J1</accession>
<reference evidence="1 2" key="1">
    <citation type="submission" date="2023-01" db="EMBL/GenBank/DDBJ databases">
        <title>Analysis of 21 Apiospora genomes using comparative genomics revels a genus with tremendous synthesis potential of carbohydrate active enzymes and secondary metabolites.</title>
        <authorList>
            <person name="Sorensen T."/>
        </authorList>
    </citation>
    <scope>NUCLEOTIDE SEQUENCE [LARGE SCALE GENOMIC DNA]</scope>
    <source>
        <strain evidence="1 2">CBS 117206</strain>
    </source>
</reference>
<evidence type="ECO:0000313" key="1">
    <source>
        <dbReference type="EMBL" id="KAK8096677.1"/>
    </source>
</evidence>
<organism evidence="1 2">
    <name type="scientific">Apiospora kogelbergensis</name>
    <dbReference type="NCBI Taxonomy" id="1337665"/>
    <lineage>
        <taxon>Eukaryota</taxon>
        <taxon>Fungi</taxon>
        <taxon>Dikarya</taxon>
        <taxon>Ascomycota</taxon>
        <taxon>Pezizomycotina</taxon>
        <taxon>Sordariomycetes</taxon>
        <taxon>Xylariomycetidae</taxon>
        <taxon>Amphisphaeriales</taxon>
        <taxon>Apiosporaceae</taxon>
        <taxon>Apiospora</taxon>
    </lineage>
</organism>
<gene>
    <name evidence="1" type="ORF">PG999_012621</name>
</gene>
<comment type="caution">
    <text evidence="1">The sequence shown here is derived from an EMBL/GenBank/DDBJ whole genome shotgun (WGS) entry which is preliminary data.</text>
</comment>
<name>A0AAW0Q9J1_9PEZI</name>
<sequence>MSDVATIRQNLGRDTIGAGNASAVRDYLLNNAETVHMLRARVWLSTLRADPLWGLNNQAKEKPIIQAWHRRTNVTVHDLDFAGDCLVAQAGEIGM</sequence>
<protein>
    <submittedName>
        <fullName evidence="1">Uncharacterized protein</fullName>
    </submittedName>
</protein>
<proteinExistence type="predicted"/>